<sequence length="173" mass="19567">MARKSQKRAAEDSPQPALNQEKLFLQIRIPAKLCAIWQKASPLSHQLASAALPTAGPDNRLGWWNDPSSARVVGRMLWIIRRQLSSHQSSDSGPFARAFLTFPFALVSRWYKQCATPFVSLVIEELEFCKYSLFYCQNNYLFSQGTLPGSFNACYQYTVPSKYIPEVTSNVLP</sequence>
<organism evidence="1 2">
    <name type="scientific">Pluteus cervinus</name>
    <dbReference type="NCBI Taxonomy" id="181527"/>
    <lineage>
        <taxon>Eukaryota</taxon>
        <taxon>Fungi</taxon>
        <taxon>Dikarya</taxon>
        <taxon>Basidiomycota</taxon>
        <taxon>Agaricomycotina</taxon>
        <taxon>Agaricomycetes</taxon>
        <taxon>Agaricomycetidae</taxon>
        <taxon>Agaricales</taxon>
        <taxon>Pluteineae</taxon>
        <taxon>Pluteaceae</taxon>
        <taxon>Pluteus</taxon>
    </lineage>
</organism>
<protein>
    <submittedName>
        <fullName evidence="1">Uncharacterized protein</fullName>
    </submittedName>
</protein>
<evidence type="ECO:0000313" key="1">
    <source>
        <dbReference type="EMBL" id="TFK63392.1"/>
    </source>
</evidence>
<gene>
    <name evidence="1" type="ORF">BDN72DRAFT_862146</name>
</gene>
<reference evidence="1 2" key="1">
    <citation type="journal article" date="2019" name="Nat. Ecol. Evol.">
        <title>Megaphylogeny resolves global patterns of mushroom evolution.</title>
        <authorList>
            <person name="Varga T."/>
            <person name="Krizsan K."/>
            <person name="Foldi C."/>
            <person name="Dima B."/>
            <person name="Sanchez-Garcia M."/>
            <person name="Sanchez-Ramirez S."/>
            <person name="Szollosi G.J."/>
            <person name="Szarkandi J.G."/>
            <person name="Papp V."/>
            <person name="Albert L."/>
            <person name="Andreopoulos W."/>
            <person name="Angelini C."/>
            <person name="Antonin V."/>
            <person name="Barry K.W."/>
            <person name="Bougher N.L."/>
            <person name="Buchanan P."/>
            <person name="Buyck B."/>
            <person name="Bense V."/>
            <person name="Catcheside P."/>
            <person name="Chovatia M."/>
            <person name="Cooper J."/>
            <person name="Damon W."/>
            <person name="Desjardin D."/>
            <person name="Finy P."/>
            <person name="Geml J."/>
            <person name="Haridas S."/>
            <person name="Hughes K."/>
            <person name="Justo A."/>
            <person name="Karasinski D."/>
            <person name="Kautmanova I."/>
            <person name="Kiss B."/>
            <person name="Kocsube S."/>
            <person name="Kotiranta H."/>
            <person name="LaButti K.M."/>
            <person name="Lechner B.E."/>
            <person name="Liimatainen K."/>
            <person name="Lipzen A."/>
            <person name="Lukacs Z."/>
            <person name="Mihaltcheva S."/>
            <person name="Morgado L.N."/>
            <person name="Niskanen T."/>
            <person name="Noordeloos M.E."/>
            <person name="Ohm R.A."/>
            <person name="Ortiz-Santana B."/>
            <person name="Ovrebo C."/>
            <person name="Racz N."/>
            <person name="Riley R."/>
            <person name="Savchenko A."/>
            <person name="Shiryaev A."/>
            <person name="Soop K."/>
            <person name="Spirin V."/>
            <person name="Szebenyi C."/>
            <person name="Tomsovsky M."/>
            <person name="Tulloss R.E."/>
            <person name="Uehling J."/>
            <person name="Grigoriev I.V."/>
            <person name="Vagvolgyi C."/>
            <person name="Papp T."/>
            <person name="Martin F.M."/>
            <person name="Miettinen O."/>
            <person name="Hibbett D.S."/>
            <person name="Nagy L.G."/>
        </authorList>
    </citation>
    <scope>NUCLEOTIDE SEQUENCE [LARGE SCALE GENOMIC DNA]</scope>
    <source>
        <strain evidence="1 2">NL-1719</strain>
    </source>
</reference>
<name>A0ACD3ACD7_9AGAR</name>
<evidence type="ECO:0000313" key="2">
    <source>
        <dbReference type="Proteomes" id="UP000308600"/>
    </source>
</evidence>
<dbReference type="Proteomes" id="UP000308600">
    <property type="component" value="Unassembled WGS sequence"/>
</dbReference>
<dbReference type="EMBL" id="ML208525">
    <property type="protein sequence ID" value="TFK63392.1"/>
    <property type="molecule type" value="Genomic_DNA"/>
</dbReference>
<keyword evidence="2" id="KW-1185">Reference proteome</keyword>
<accession>A0ACD3ACD7</accession>
<proteinExistence type="predicted"/>